<dbReference type="InterPro" id="IPR011990">
    <property type="entry name" value="TPR-like_helical_dom_sf"/>
</dbReference>
<gene>
    <name evidence="3" type="ORF">ECRASSUSDP1_LOCUS10351</name>
</gene>
<organism evidence="3 4">
    <name type="scientific">Euplotes crassus</name>
    <dbReference type="NCBI Taxonomy" id="5936"/>
    <lineage>
        <taxon>Eukaryota</taxon>
        <taxon>Sar</taxon>
        <taxon>Alveolata</taxon>
        <taxon>Ciliophora</taxon>
        <taxon>Intramacronucleata</taxon>
        <taxon>Spirotrichea</taxon>
        <taxon>Hypotrichia</taxon>
        <taxon>Euplotida</taxon>
        <taxon>Euplotidae</taxon>
        <taxon>Moneuplotes</taxon>
    </lineage>
</organism>
<dbReference type="Gene3D" id="1.25.40.10">
    <property type="entry name" value="Tetratricopeptide repeat domain"/>
    <property type="match status" value="2"/>
</dbReference>
<dbReference type="Pfam" id="PF13181">
    <property type="entry name" value="TPR_8"/>
    <property type="match status" value="1"/>
</dbReference>
<keyword evidence="4" id="KW-1185">Reference proteome</keyword>
<dbReference type="Proteomes" id="UP001295684">
    <property type="component" value="Unassembled WGS sequence"/>
</dbReference>
<dbReference type="PROSITE" id="PS50005">
    <property type="entry name" value="TPR"/>
    <property type="match status" value="2"/>
</dbReference>
<name>A0AAD1XAE5_EUPCR</name>
<feature type="region of interest" description="Disordered" evidence="2">
    <location>
        <begin position="176"/>
        <end position="211"/>
    </location>
</feature>
<dbReference type="EMBL" id="CAMPGE010010205">
    <property type="protein sequence ID" value="CAI2369054.1"/>
    <property type="molecule type" value="Genomic_DNA"/>
</dbReference>
<reference evidence="3" key="1">
    <citation type="submission" date="2023-07" db="EMBL/GenBank/DDBJ databases">
        <authorList>
            <consortium name="AG Swart"/>
            <person name="Singh M."/>
            <person name="Singh A."/>
            <person name="Seah K."/>
            <person name="Emmerich C."/>
        </authorList>
    </citation>
    <scope>NUCLEOTIDE SEQUENCE</scope>
    <source>
        <strain evidence="3">DP1</strain>
    </source>
</reference>
<dbReference type="InterPro" id="IPR019734">
    <property type="entry name" value="TPR_rpt"/>
</dbReference>
<accession>A0AAD1XAE5</accession>
<sequence>MSDNSLDNFVEVKDDDLDKRIRARAAALRKESESKFRESNNSSIGSLNDEDDLQKLVKQHVNIGFAERQDISQINMQREDDDDPEEFQEILTEFPEEFEEDSLNIIKDEDDHKIEELKNEHERTLDSYNRGMKKANQLSITGYSNYSDLNNSKNTEQEHKNNTVLFGNNFVNISKGGSEGNSLVKNKSKDEGLEQKSPNVSLRGDSKEGGEFSMKRQIEDFIIGFERTTSACKQAEVNHRDDQIILDKIPEENSEQNEAGKTSSQRDSVKNEEYEENSLFSSVMSMNGEIRIEDDATNNRVSMVNKEWDNIVREVSSNNPQNQPLGLTAQRSTPLANGNHQKTTHLRDNDSRKYMRNHPLEVGHTDPRYKDIHSKTILQSSDFSEIESEKEREEAKNIVKIEIIIIMLRNRNLHKNMISDFEQNRCRIYLLNILKKDPDCEEAHYGISQIYFSLGIHNKALEHIKKALTSNPREPQYLCLKALYLYTIMQCNEKEDSYEEYFKECENTCLKTLKYDQNNLTALYILLVLSCEARDRANKAKDICVSPEKPAEEYAVRIKEISDYLGYIAWSEIYICAGKVTDAEEVLEDLCYTFPTFPHAFLKLWDHRFGKEDYIKSIEPIEDIFLRIADFHTIPEIRIAIVPLMYAKTLMKLNQYVYAFELLQNEFCKRPVYTVFLYFLGKFALSSGEKRFKGTAIGILQECMRSCVSQRKAKILYYLGNAYKDRNQPMKAFDYYEQSIEYFRNKNYTYGSCNPEIMKEMKSFMKDFYELSQLRHLIENSAFKIKRQRKTKKNYKVPQDEVEKLRSASKKIARDDKCEGWMLRGKIITEIEDNQNEAVKYFMAMIEKVPYNIQGYIQFFKFLKQRNLKGKLDYVTSKMMKNIENPSVPTDDWVEAHMVRAESLVILKKYSKAISVLEKLVYIIPPLPIPGLKYLAKLEKKQSSKGSPKNEEGDIKISYGNIEATGKEETKMATTMNLPSKQSNIQEEEEKGEITINVVPCEEPQRDMKNNELNFTERSKNAGYRNARPFSSSLFFSANRGNAGSRFEGSIFGTEVHRESMMSRKSDIYHFDIENFSVSTELKFLYEIGKICADSGIQPENGIEALLDFIKILNYYKDDMEQMIFKKMFCDSNLKLAKNYIYTDQRGKAKEIAESIYDEAVKLDSRKDRNIGGNNEGYSSKEHKSSQKPSSQGSYRAELDYILDL</sequence>
<feature type="region of interest" description="Disordered" evidence="2">
    <location>
        <begin position="249"/>
        <end position="276"/>
    </location>
</feature>
<feature type="repeat" description="TPR" evidence="1">
    <location>
        <begin position="713"/>
        <end position="746"/>
    </location>
</feature>
<protein>
    <submittedName>
        <fullName evidence="3">Uncharacterized protein</fullName>
    </submittedName>
</protein>
<feature type="compositionally biased region" description="Polar residues" evidence="2">
    <location>
        <begin position="256"/>
        <end position="266"/>
    </location>
</feature>
<feature type="region of interest" description="Disordered" evidence="2">
    <location>
        <begin position="316"/>
        <end position="350"/>
    </location>
</feature>
<feature type="repeat" description="TPR" evidence="1">
    <location>
        <begin position="441"/>
        <end position="474"/>
    </location>
</feature>
<feature type="region of interest" description="Disordered" evidence="2">
    <location>
        <begin position="1167"/>
        <end position="1195"/>
    </location>
</feature>
<feature type="compositionally biased region" description="Polar residues" evidence="2">
    <location>
        <begin position="316"/>
        <end position="341"/>
    </location>
</feature>
<keyword evidence="1" id="KW-0802">TPR repeat</keyword>
<evidence type="ECO:0000256" key="2">
    <source>
        <dbReference type="SAM" id="MobiDB-lite"/>
    </source>
</evidence>
<evidence type="ECO:0000256" key="1">
    <source>
        <dbReference type="PROSITE-ProRule" id="PRU00339"/>
    </source>
</evidence>
<evidence type="ECO:0000313" key="3">
    <source>
        <dbReference type="EMBL" id="CAI2369054.1"/>
    </source>
</evidence>
<proteinExistence type="predicted"/>
<dbReference type="SMART" id="SM00028">
    <property type="entry name" value="TPR"/>
    <property type="match status" value="3"/>
</dbReference>
<evidence type="ECO:0000313" key="4">
    <source>
        <dbReference type="Proteomes" id="UP001295684"/>
    </source>
</evidence>
<comment type="caution">
    <text evidence="3">The sequence shown here is derived from an EMBL/GenBank/DDBJ whole genome shotgun (WGS) entry which is preliminary data.</text>
</comment>
<dbReference type="SUPFAM" id="SSF48452">
    <property type="entry name" value="TPR-like"/>
    <property type="match status" value="2"/>
</dbReference>
<dbReference type="AlphaFoldDB" id="A0AAD1XAE5"/>